<comment type="caution">
    <text evidence="1">The sequence shown here is derived from an EMBL/GenBank/DDBJ whole genome shotgun (WGS) entry which is preliminary data.</text>
</comment>
<accession>A0ABD2MH20</accession>
<evidence type="ECO:0000313" key="2">
    <source>
        <dbReference type="Proteomes" id="UP001516400"/>
    </source>
</evidence>
<protein>
    <submittedName>
        <fullName evidence="1">Uncharacterized protein</fullName>
    </submittedName>
</protein>
<organism evidence="1 2">
    <name type="scientific">Cryptolaemus montrouzieri</name>
    <dbReference type="NCBI Taxonomy" id="559131"/>
    <lineage>
        <taxon>Eukaryota</taxon>
        <taxon>Metazoa</taxon>
        <taxon>Ecdysozoa</taxon>
        <taxon>Arthropoda</taxon>
        <taxon>Hexapoda</taxon>
        <taxon>Insecta</taxon>
        <taxon>Pterygota</taxon>
        <taxon>Neoptera</taxon>
        <taxon>Endopterygota</taxon>
        <taxon>Coleoptera</taxon>
        <taxon>Polyphaga</taxon>
        <taxon>Cucujiformia</taxon>
        <taxon>Coccinelloidea</taxon>
        <taxon>Coccinellidae</taxon>
        <taxon>Scymninae</taxon>
        <taxon>Scymnini</taxon>
        <taxon>Cryptolaemus</taxon>
    </lineage>
</organism>
<dbReference type="Proteomes" id="UP001516400">
    <property type="component" value="Unassembled WGS sequence"/>
</dbReference>
<proteinExistence type="predicted"/>
<sequence length="1400" mass="159246">MKTGMLKDSQGLIPNYDMFLTIDSELNNIEDIVPSENRNDAKMINIDLRKPGSELSQEIETILPLMRDEVYKRNPMGLSSNFQIKVRPQTPATEKLVRESGNKILSSISKEFPKQKIKMKTAMLKDSQGLIPNYDMFLTIDSELNNIEDIVPSENRNDAKIISIDLRKPGSELSQEIETILPLMRDEVDKRNPMGSSSNFQIKVRPQKAATEKLVRESGNKILSSISKEFPKQKIKMKTGMLKDSQGLIPNYDMFLTIDSELNNIEDIVPSENRNDAKIINIDLRKPGSELSQEIETILPLMRDEVYKRNPMGLSSNFQIKKIKMKTGMLKDSQGLIPNYDMFLTIDSELNNIEDIVPSENRNDAKIINIDLRKPGSELSQEIETILPLMRDEVDKRNPMGLSSNFQIKVRPQTPATEKLVRESGNKILSSISKEFPKQKIKMKTGMLKDSQGLIPNYDMFLTIDSELNNIEDIVPSENRNDAKIINIDLRKPGSELSQEIETILPLMRNEVYKRNPMGLSSNFQIKVRPQTPATEKLVRESGNKILSSISKEFPKQKIKMKTAMLKDSQGLIPNYDMFLTIDSELNNIEDIVPSENRNDAKIISIDLRKPGSELSQEIETILPLMRNEVWDKRNPMGSSSNFQIKVRPQKTLKPGSELSQEIETILPLMRDEVDKRNPMGSSSNFQIKVRPQKAATEKLVRESGNKILSSISKEFPKQKIKMKTGMLKDSQGLIPNYDMFLTIDSELNNIEDIVPSENRNDAKIINIDLRIPGSELSQEIANILPLMRDEVSNSNAIGLPSNFQLKIQLPKTGTEELVKDQTNKFISTISKEFPDQKMSVKTQLVKDIQGFIPEYNMLLTIDSIPNDLEDIIPSENKKDTNRIYIDLRKPGSQLSQEIETILPLMRNEVYKRNPMGLSSNFQIKVRPQTTATEKLVRESGNKILSSISKEFSRQKIKMKTRMFKDSQGFISNYDIFLSIESNLNKFKDEIAEENINNKNTIEIDLSKPGSESNQEITKILPRLKDKVDMRNANGLSSNFLLKIKPPKAATDKLIEDSTKTIIPLISTEFPEQNISVKNQVVKNSQGFISNYNMFLTINSNLHEPKVKVAEENINNNNTINIDLSKPGSILNQEITHILPLLEDEVDIKNADRISSNFLIRIKPPKAATDNFVRDCTKQILSSISTRFPKQKIIVKKQVVKDSEGFIANYNIFLKIDSNLSELKDITDANINENNTINIDLSKPGTKLSQEITNILPRLRYEVDIRNSKGLSSNFLLKMIPPKATSNKFVRDSTNKILSLISNEFSKQKIGVRSQVIKNSHGFTSNFNVFLKIHPKFNKFKFNTAFHSSRIDIGIKNTKSGSVRKFEGIVPKRTITYSNEFIHNVPKKKYETIDLNIKSI</sequence>
<reference evidence="1 2" key="1">
    <citation type="journal article" date="2021" name="BMC Biol.">
        <title>Horizontally acquired antibacterial genes associated with adaptive radiation of ladybird beetles.</title>
        <authorList>
            <person name="Li H.S."/>
            <person name="Tang X.F."/>
            <person name="Huang Y.H."/>
            <person name="Xu Z.Y."/>
            <person name="Chen M.L."/>
            <person name="Du X.Y."/>
            <person name="Qiu B.Y."/>
            <person name="Chen P.T."/>
            <person name="Zhang W."/>
            <person name="Slipinski A."/>
            <person name="Escalona H.E."/>
            <person name="Waterhouse R.M."/>
            <person name="Zwick A."/>
            <person name="Pang H."/>
        </authorList>
    </citation>
    <scope>NUCLEOTIDE SEQUENCE [LARGE SCALE GENOMIC DNA]</scope>
    <source>
        <strain evidence="1">SYSU2018</strain>
    </source>
</reference>
<name>A0ABD2MH20_9CUCU</name>
<keyword evidence="2" id="KW-1185">Reference proteome</keyword>
<dbReference type="EMBL" id="JABFTP020000001">
    <property type="protein sequence ID" value="KAL3265674.1"/>
    <property type="molecule type" value="Genomic_DNA"/>
</dbReference>
<evidence type="ECO:0000313" key="1">
    <source>
        <dbReference type="EMBL" id="KAL3265674.1"/>
    </source>
</evidence>
<gene>
    <name evidence="1" type="ORF">HHI36_009877</name>
</gene>